<protein>
    <submittedName>
        <fullName evidence="1">Uncharacterized protein</fullName>
    </submittedName>
</protein>
<proteinExistence type="predicted"/>
<organism evidence="1 2">
    <name type="scientific">Avibacterium paragallinarum</name>
    <name type="common">Haemophilus gallinarum</name>
    <dbReference type="NCBI Taxonomy" id="728"/>
    <lineage>
        <taxon>Bacteria</taxon>
        <taxon>Pseudomonadati</taxon>
        <taxon>Pseudomonadota</taxon>
        <taxon>Gammaproteobacteria</taxon>
        <taxon>Pasteurellales</taxon>
        <taxon>Pasteurellaceae</taxon>
        <taxon>Avibacterium</taxon>
    </lineage>
</organism>
<dbReference type="Proteomes" id="UP001347884">
    <property type="component" value="Unassembled WGS sequence"/>
</dbReference>
<name>A0ABU7QK79_AVIPA</name>
<keyword evidence="2" id="KW-1185">Reference proteome</keyword>
<evidence type="ECO:0000313" key="2">
    <source>
        <dbReference type="Proteomes" id="UP001347884"/>
    </source>
</evidence>
<sequence length="52" mass="5819">MTSLEKENLKKAILKAVENGCTEPELLLSKLERTFELIDRIGNVITGQSSEK</sequence>
<dbReference type="EMBL" id="JAMDKF010000031">
    <property type="protein sequence ID" value="MEE6042382.1"/>
    <property type="molecule type" value="Genomic_DNA"/>
</dbReference>
<comment type="caution">
    <text evidence="1">The sequence shown here is derived from an EMBL/GenBank/DDBJ whole genome shotgun (WGS) entry which is preliminary data.</text>
</comment>
<evidence type="ECO:0000313" key="1">
    <source>
        <dbReference type="EMBL" id="MEE6042382.1"/>
    </source>
</evidence>
<gene>
    <name evidence="1" type="ORF">M5S13_10930</name>
</gene>
<dbReference type="RefSeq" id="WP_165816447.1">
    <property type="nucleotide sequence ID" value="NZ_CP081939.1"/>
</dbReference>
<accession>A0ABU7QK79</accession>
<reference evidence="1 2" key="1">
    <citation type="journal article" date="2022" name="Front. Microbiol.">
        <title>Commensal bacteria contribute to the growth of multidrug-resistant Avibacterium paragallinarum in chickens.</title>
        <authorList>
            <person name="Zhu J."/>
            <person name="Chen Y."/>
            <person name="Wu Y."/>
            <person name="Wang Y."/>
            <person name="Zhu K."/>
        </authorList>
    </citation>
    <scope>NUCLEOTIDE SEQUENCE [LARGE SCALE GENOMIC DNA]</scope>
    <source>
        <strain evidence="1 2">AV25</strain>
    </source>
</reference>